<dbReference type="Proteomes" id="UP000653472">
    <property type="component" value="Unassembled WGS sequence"/>
</dbReference>
<protein>
    <recommendedName>
        <fullName evidence="4">Lipoprotein</fullName>
    </recommendedName>
</protein>
<feature type="signal peptide" evidence="1">
    <location>
        <begin position="1"/>
        <end position="16"/>
    </location>
</feature>
<evidence type="ECO:0000313" key="2">
    <source>
        <dbReference type="EMBL" id="NKF23296.1"/>
    </source>
</evidence>
<organism evidence="2 3">
    <name type="scientific">Solimonas marina</name>
    <dbReference type="NCBI Taxonomy" id="2714601"/>
    <lineage>
        <taxon>Bacteria</taxon>
        <taxon>Pseudomonadati</taxon>
        <taxon>Pseudomonadota</taxon>
        <taxon>Gammaproteobacteria</taxon>
        <taxon>Nevskiales</taxon>
        <taxon>Nevskiaceae</taxon>
        <taxon>Solimonas</taxon>
    </lineage>
</organism>
<evidence type="ECO:0000313" key="3">
    <source>
        <dbReference type="Proteomes" id="UP000653472"/>
    </source>
</evidence>
<proteinExistence type="predicted"/>
<dbReference type="AlphaFoldDB" id="A0A969WDB0"/>
<reference evidence="2" key="1">
    <citation type="submission" date="2020-03" db="EMBL/GenBank/DDBJ databases">
        <title>Solimonas marina sp. nov., isolated from deep seawater of the Pacific Ocean.</title>
        <authorList>
            <person name="Liu X."/>
            <person name="Lai Q."/>
            <person name="Sun F."/>
            <person name="Gai Y."/>
            <person name="Li G."/>
            <person name="Shao Z."/>
        </authorList>
    </citation>
    <scope>NUCLEOTIDE SEQUENCE</scope>
    <source>
        <strain evidence="2">C16B3</strain>
    </source>
</reference>
<accession>A0A969WDB0</accession>
<sequence length="121" mass="13257">MKTSLPLLLSATALLAACSWFVPQPDSDLVERVHKAIPDGTPLEAAEETLHRMNFNCARRRGSYTDEAGTNHDDAYFSECTELPTSKISLSCSNRNQVILVPNSQSLVRSVSVIRSPYCGS</sequence>
<dbReference type="RefSeq" id="WP_168148619.1">
    <property type="nucleotide sequence ID" value="NZ_JAAVXB010000007.1"/>
</dbReference>
<evidence type="ECO:0008006" key="4">
    <source>
        <dbReference type="Google" id="ProtNLM"/>
    </source>
</evidence>
<evidence type="ECO:0000256" key="1">
    <source>
        <dbReference type="SAM" id="SignalP"/>
    </source>
</evidence>
<keyword evidence="3" id="KW-1185">Reference proteome</keyword>
<comment type="caution">
    <text evidence="2">The sequence shown here is derived from an EMBL/GenBank/DDBJ whole genome shotgun (WGS) entry which is preliminary data.</text>
</comment>
<keyword evidence="1" id="KW-0732">Signal</keyword>
<name>A0A969WDB0_9GAMM</name>
<gene>
    <name evidence="2" type="ORF">G7Y82_13325</name>
</gene>
<dbReference type="EMBL" id="JAAVXB010000007">
    <property type="protein sequence ID" value="NKF23296.1"/>
    <property type="molecule type" value="Genomic_DNA"/>
</dbReference>
<feature type="chain" id="PRO_5036983881" description="Lipoprotein" evidence="1">
    <location>
        <begin position="17"/>
        <end position="121"/>
    </location>
</feature>
<dbReference type="PROSITE" id="PS51257">
    <property type="entry name" value="PROKAR_LIPOPROTEIN"/>
    <property type="match status" value="1"/>
</dbReference>